<sequence>MHTTQDPFQKANYFFRKADYVKWHRQQSKQQILRSQVGFIETAPSRPKACQGCAHYHGVAYGTAYESRHMLICGFHPYGWGNQGTCPDWEGGF</sequence>
<reference evidence="1 2" key="1">
    <citation type="submission" date="2022-04" db="EMBL/GenBank/DDBJ databases">
        <title>Positive selection, recombination, and allopatry shape intraspecific diversity of widespread and dominant cyanobacteria.</title>
        <authorList>
            <person name="Wei J."/>
            <person name="Shu W."/>
            <person name="Hu C."/>
        </authorList>
    </citation>
    <scope>NUCLEOTIDE SEQUENCE [LARGE SCALE GENOMIC DNA]</scope>
    <source>
        <strain evidence="1 2">GB2-A4</strain>
    </source>
</reference>
<dbReference type="EMBL" id="JAMPKM010000009">
    <property type="protein sequence ID" value="MEP0818486.1"/>
    <property type="molecule type" value="Genomic_DNA"/>
</dbReference>
<dbReference type="Proteomes" id="UP001464891">
    <property type="component" value="Unassembled WGS sequence"/>
</dbReference>
<evidence type="ECO:0000313" key="2">
    <source>
        <dbReference type="Proteomes" id="UP001464891"/>
    </source>
</evidence>
<protein>
    <submittedName>
        <fullName evidence="1">Uncharacterized protein</fullName>
    </submittedName>
</protein>
<organism evidence="1 2">
    <name type="scientific">Trichocoleus desertorum GB2-A4</name>
    <dbReference type="NCBI Taxonomy" id="2933944"/>
    <lineage>
        <taxon>Bacteria</taxon>
        <taxon>Bacillati</taxon>
        <taxon>Cyanobacteriota</taxon>
        <taxon>Cyanophyceae</taxon>
        <taxon>Leptolyngbyales</taxon>
        <taxon>Trichocoleusaceae</taxon>
        <taxon>Trichocoleus</taxon>
    </lineage>
</organism>
<proteinExistence type="predicted"/>
<dbReference type="RefSeq" id="WP_190436621.1">
    <property type="nucleotide sequence ID" value="NZ_JAMPKM010000009.1"/>
</dbReference>
<name>A0ABV0J9N2_9CYAN</name>
<evidence type="ECO:0000313" key="1">
    <source>
        <dbReference type="EMBL" id="MEP0818486.1"/>
    </source>
</evidence>
<accession>A0ABV0J9N2</accession>
<keyword evidence="2" id="KW-1185">Reference proteome</keyword>
<comment type="caution">
    <text evidence="1">The sequence shown here is derived from an EMBL/GenBank/DDBJ whole genome shotgun (WGS) entry which is preliminary data.</text>
</comment>
<gene>
    <name evidence="1" type="ORF">NC998_15410</name>
</gene>